<dbReference type="AlphaFoldDB" id="A0A956LWY4"/>
<reference evidence="2" key="2">
    <citation type="journal article" date="2021" name="Microbiome">
        <title>Successional dynamics and alternative stable states in a saline activated sludge microbial community over 9 years.</title>
        <authorList>
            <person name="Wang Y."/>
            <person name="Ye J."/>
            <person name="Ju F."/>
            <person name="Liu L."/>
            <person name="Boyd J.A."/>
            <person name="Deng Y."/>
            <person name="Parks D.H."/>
            <person name="Jiang X."/>
            <person name="Yin X."/>
            <person name="Woodcroft B.J."/>
            <person name="Tyson G.W."/>
            <person name="Hugenholtz P."/>
            <person name="Polz M.F."/>
            <person name="Zhang T."/>
        </authorList>
    </citation>
    <scope>NUCLEOTIDE SEQUENCE</scope>
    <source>
        <strain evidence="2">HKST-UBA01</strain>
    </source>
</reference>
<gene>
    <name evidence="2" type="ORF">KC729_05020</name>
</gene>
<organism evidence="2 3">
    <name type="scientific">Eiseniibacteriota bacterium</name>
    <dbReference type="NCBI Taxonomy" id="2212470"/>
    <lineage>
        <taxon>Bacteria</taxon>
        <taxon>Candidatus Eiseniibacteriota</taxon>
    </lineage>
</organism>
<feature type="transmembrane region" description="Helical" evidence="1">
    <location>
        <begin position="120"/>
        <end position="139"/>
    </location>
</feature>
<evidence type="ECO:0000313" key="2">
    <source>
        <dbReference type="EMBL" id="MCA9727024.1"/>
    </source>
</evidence>
<proteinExistence type="predicted"/>
<accession>A0A956LWY4</accession>
<feature type="transmembrane region" description="Helical" evidence="1">
    <location>
        <begin position="34"/>
        <end position="50"/>
    </location>
</feature>
<dbReference type="Proteomes" id="UP000697710">
    <property type="component" value="Unassembled WGS sequence"/>
</dbReference>
<feature type="transmembrane region" description="Helical" evidence="1">
    <location>
        <begin position="62"/>
        <end position="85"/>
    </location>
</feature>
<feature type="transmembrane region" description="Helical" evidence="1">
    <location>
        <begin position="12"/>
        <end position="28"/>
    </location>
</feature>
<evidence type="ECO:0000256" key="1">
    <source>
        <dbReference type="SAM" id="Phobius"/>
    </source>
</evidence>
<feature type="transmembrane region" description="Helical" evidence="1">
    <location>
        <begin position="97"/>
        <end position="113"/>
    </location>
</feature>
<name>A0A956LWY4_UNCEI</name>
<protein>
    <submittedName>
        <fullName evidence="2">Uncharacterized protein</fullName>
    </submittedName>
</protein>
<comment type="caution">
    <text evidence="2">The sequence shown here is derived from an EMBL/GenBank/DDBJ whole genome shotgun (WGS) entry which is preliminary data.</text>
</comment>
<keyword evidence="1" id="KW-1133">Transmembrane helix</keyword>
<keyword evidence="1" id="KW-0472">Membrane</keyword>
<dbReference type="EMBL" id="JAGQHR010000098">
    <property type="protein sequence ID" value="MCA9727024.1"/>
    <property type="molecule type" value="Genomic_DNA"/>
</dbReference>
<feature type="transmembrane region" description="Helical" evidence="1">
    <location>
        <begin position="151"/>
        <end position="176"/>
    </location>
</feature>
<keyword evidence="1" id="KW-0812">Transmembrane</keyword>
<evidence type="ECO:0000313" key="3">
    <source>
        <dbReference type="Proteomes" id="UP000697710"/>
    </source>
</evidence>
<sequence length="190" mass="20371">MSFWQWVRATTLGWLLGFVLVIVLSLVWELFGGVQFMVGAGIGAGVGYLQGRALASVLGRSYRWMVASTVGMGAPFLLTDVLHLAGLGLPYSLPRNVLYGAIVIGVWQAQLLRPVSRRSVWWIPACLYGWAIPAGAIALGDSQAPRALKVIGSFGGIFLGGALLGLATAGCLTWILRRPCRRPMFDDVPG</sequence>
<reference evidence="2" key="1">
    <citation type="submission" date="2020-04" db="EMBL/GenBank/DDBJ databases">
        <authorList>
            <person name="Zhang T."/>
        </authorList>
    </citation>
    <scope>NUCLEOTIDE SEQUENCE</scope>
    <source>
        <strain evidence="2">HKST-UBA01</strain>
    </source>
</reference>